<feature type="domain" description="HTH tetR-type" evidence="5">
    <location>
        <begin position="11"/>
        <end position="71"/>
    </location>
</feature>
<gene>
    <name evidence="6" type="ORF">H8689_08415</name>
</gene>
<protein>
    <submittedName>
        <fullName evidence="6">TetR family transcriptional regulator</fullName>
    </submittedName>
</protein>
<dbReference type="InterPro" id="IPR001647">
    <property type="entry name" value="HTH_TetR"/>
</dbReference>
<evidence type="ECO:0000313" key="6">
    <source>
        <dbReference type="EMBL" id="MBC8591138.1"/>
    </source>
</evidence>
<keyword evidence="2 4" id="KW-0238">DNA-binding</keyword>
<keyword evidence="1" id="KW-0805">Transcription regulation</keyword>
<evidence type="ECO:0000256" key="2">
    <source>
        <dbReference type="ARBA" id="ARBA00023125"/>
    </source>
</evidence>
<dbReference type="Pfam" id="PF00440">
    <property type="entry name" value="TetR_N"/>
    <property type="match status" value="1"/>
</dbReference>
<organism evidence="6 7">
    <name type="scientific">Wansuia hejianensis</name>
    <dbReference type="NCBI Taxonomy" id="2763667"/>
    <lineage>
        <taxon>Bacteria</taxon>
        <taxon>Bacillati</taxon>
        <taxon>Bacillota</taxon>
        <taxon>Clostridia</taxon>
        <taxon>Lachnospirales</taxon>
        <taxon>Lachnospiraceae</taxon>
        <taxon>Wansuia</taxon>
    </lineage>
</organism>
<dbReference type="Gene3D" id="1.10.10.60">
    <property type="entry name" value="Homeodomain-like"/>
    <property type="match status" value="1"/>
</dbReference>
<keyword evidence="7" id="KW-1185">Reference proteome</keyword>
<accession>A0A926EWH1</accession>
<reference evidence="6 7" key="1">
    <citation type="submission" date="2020-08" db="EMBL/GenBank/DDBJ databases">
        <title>Genome public.</title>
        <authorList>
            <person name="Liu C."/>
            <person name="Sun Q."/>
        </authorList>
    </citation>
    <scope>NUCLEOTIDE SEQUENCE [LARGE SCALE GENOMIC DNA]</scope>
    <source>
        <strain evidence="6 7">NSJ-26</strain>
    </source>
</reference>
<keyword evidence="3" id="KW-0804">Transcription</keyword>
<dbReference type="RefSeq" id="WP_228109507.1">
    <property type="nucleotide sequence ID" value="NZ_JACRTK010000003.1"/>
</dbReference>
<dbReference type="InterPro" id="IPR041612">
    <property type="entry name" value="YfiR_C"/>
</dbReference>
<dbReference type="AlphaFoldDB" id="A0A926EWH1"/>
<dbReference type="InterPro" id="IPR009057">
    <property type="entry name" value="Homeodomain-like_sf"/>
</dbReference>
<dbReference type="InterPro" id="IPR036271">
    <property type="entry name" value="Tet_transcr_reg_TetR-rel_C_sf"/>
</dbReference>
<evidence type="ECO:0000259" key="5">
    <source>
        <dbReference type="PROSITE" id="PS50977"/>
    </source>
</evidence>
<feature type="DNA-binding region" description="H-T-H motif" evidence="4">
    <location>
        <begin position="34"/>
        <end position="53"/>
    </location>
</feature>
<dbReference type="GO" id="GO:0003677">
    <property type="term" value="F:DNA binding"/>
    <property type="evidence" value="ECO:0007669"/>
    <property type="project" value="UniProtKB-UniRule"/>
</dbReference>
<dbReference type="PANTHER" id="PTHR47506">
    <property type="entry name" value="TRANSCRIPTIONAL REGULATORY PROTEIN"/>
    <property type="match status" value="1"/>
</dbReference>
<sequence length="205" mass="24157">MSPKVSNQYKRNKELEILQSAKNVFIKKGYLKATMQDIIVEAGISRGAIYSYFNNIEHIFEELLKLEDEKDIIYFEREGVSSFWDQLIDWIRLQQRNILSTNNKFLLCKTEFFLTKYHESKKTSNPYVIKRYERLVSSITNFIDRGIEKKEFYSHKSSKAVALYIISFFDGLMLDTFNLGMEVTEVNDQIDVVIFTLENILCPIK</sequence>
<dbReference type="EMBL" id="JACRTK010000003">
    <property type="protein sequence ID" value="MBC8591138.1"/>
    <property type="molecule type" value="Genomic_DNA"/>
</dbReference>
<dbReference type="SUPFAM" id="SSF46689">
    <property type="entry name" value="Homeodomain-like"/>
    <property type="match status" value="1"/>
</dbReference>
<name>A0A926EWH1_9FIRM</name>
<evidence type="ECO:0000256" key="1">
    <source>
        <dbReference type="ARBA" id="ARBA00023015"/>
    </source>
</evidence>
<dbReference type="Pfam" id="PF17922">
    <property type="entry name" value="TetR_C_17"/>
    <property type="match status" value="1"/>
</dbReference>
<dbReference type="PRINTS" id="PR00455">
    <property type="entry name" value="HTHTETR"/>
</dbReference>
<dbReference type="Proteomes" id="UP000601522">
    <property type="component" value="Unassembled WGS sequence"/>
</dbReference>
<comment type="caution">
    <text evidence="6">The sequence shown here is derived from an EMBL/GenBank/DDBJ whole genome shotgun (WGS) entry which is preliminary data.</text>
</comment>
<evidence type="ECO:0000256" key="4">
    <source>
        <dbReference type="PROSITE-ProRule" id="PRU00335"/>
    </source>
</evidence>
<dbReference type="PANTHER" id="PTHR47506:SF6">
    <property type="entry name" value="HTH-TYPE TRANSCRIPTIONAL REPRESSOR NEMR"/>
    <property type="match status" value="1"/>
</dbReference>
<dbReference type="Gene3D" id="1.10.357.10">
    <property type="entry name" value="Tetracycline Repressor, domain 2"/>
    <property type="match status" value="1"/>
</dbReference>
<dbReference type="SUPFAM" id="SSF48498">
    <property type="entry name" value="Tetracyclin repressor-like, C-terminal domain"/>
    <property type="match status" value="1"/>
</dbReference>
<evidence type="ECO:0000313" key="7">
    <source>
        <dbReference type="Proteomes" id="UP000601522"/>
    </source>
</evidence>
<dbReference type="PROSITE" id="PS50977">
    <property type="entry name" value="HTH_TETR_2"/>
    <property type="match status" value="1"/>
</dbReference>
<evidence type="ECO:0000256" key="3">
    <source>
        <dbReference type="ARBA" id="ARBA00023163"/>
    </source>
</evidence>
<proteinExistence type="predicted"/>